<accession>A0A2P5D6K7</accession>
<feature type="compositionally biased region" description="Acidic residues" evidence="1">
    <location>
        <begin position="75"/>
        <end position="95"/>
    </location>
</feature>
<organism evidence="2 3">
    <name type="scientific">Parasponia andersonii</name>
    <name type="common">Sponia andersonii</name>
    <dbReference type="NCBI Taxonomy" id="3476"/>
    <lineage>
        <taxon>Eukaryota</taxon>
        <taxon>Viridiplantae</taxon>
        <taxon>Streptophyta</taxon>
        <taxon>Embryophyta</taxon>
        <taxon>Tracheophyta</taxon>
        <taxon>Spermatophyta</taxon>
        <taxon>Magnoliopsida</taxon>
        <taxon>eudicotyledons</taxon>
        <taxon>Gunneridae</taxon>
        <taxon>Pentapetalae</taxon>
        <taxon>rosids</taxon>
        <taxon>fabids</taxon>
        <taxon>Rosales</taxon>
        <taxon>Cannabaceae</taxon>
        <taxon>Parasponia</taxon>
    </lineage>
</organism>
<sequence length="218" mass="23671">MHKDQSITTTAAIPAPDANDQAFHLNAPLPPNAEEAKRRSFERNTSNPIATHQFSSADLLSRESDASGDSGSDASESDGENDDEEDKDEDEEGENDKDGGAGGVCGKGWCCSSLESRFSWLIGGKTEKSLLGRESRMSTIVDSPRWALGKFQGSICSMPFGPCGMSSTTISGQLVIPTTRKKKKKKKKNSEEEGASTSHSFDFERGHSFREDLTQEEK</sequence>
<feature type="compositionally biased region" description="Basic and acidic residues" evidence="1">
    <location>
        <begin position="201"/>
        <end position="218"/>
    </location>
</feature>
<dbReference type="OrthoDB" id="10431937at2759"/>
<dbReference type="AlphaFoldDB" id="A0A2P5D6K7"/>
<feature type="region of interest" description="Disordered" evidence="1">
    <location>
        <begin position="1"/>
        <end position="102"/>
    </location>
</feature>
<protein>
    <submittedName>
        <fullName evidence="2">Uncharacterized protein</fullName>
    </submittedName>
</protein>
<name>A0A2P5D6K7_PARAD</name>
<dbReference type="Proteomes" id="UP000237105">
    <property type="component" value="Unassembled WGS sequence"/>
</dbReference>
<dbReference type="EMBL" id="JXTB01000059">
    <property type="protein sequence ID" value="PON68931.1"/>
    <property type="molecule type" value="Genomic_DNA"/>
</dbReference>
<evidence type="ECO:0000313" key="3">
    <source>
        <dbReference type="Proteomes" id="UP000237105"/>
    </source>
</evidence>
<reference evidence="3" key="1">
    <citation type="submission" date="2016-06" db="EMBL/GenBank/DDBJ databases">
        <title>Parallel loss of symbiosis genes in relatives of nitrogen-fixing non-legume Parasponia.</title>
        <authorList>
            <person name="Van Velzen R."/>
            <person name="Holmer R."/>
            <person name="Bu F."/>
            <person name="Rutten L."/>
            <person name="Van Zeijl A."/>
            <person name="Liu W."/>
            <person name="Santuari L."/>
            <person name="Cao Q."/>
            <person name="Sharma T."/>
            <person name="Shen D."/>
            <person name="Roswanjaya Y."/>
            <person name="Wardhani T."/>
            <person name="Kalhor M.S."/>
            <person name="Jansen J."/>
            <person name="Van den Hoogen J."/>
            <person name="Gungor B."/>
            <person name="Hartog M."/>
            <person name="Hontelez J."/>
            <person name="Verver J."/>
            <person name="Yang W.-C."/>
            <person name="Schijlen E."/>
            <person name="Repin R."/>
            <person name="Schilthuizen M."/>
            <person name="Schranz E."/>
            <person name="Heidstra R."/>
            <person name="Miyata K."/>
            <person name="Fedorova E."/>
            <person name="Kohlen W."/>
            <person name="Bisseling T."/>
            <person name="Smit S."/>
            <person name="Geurts R."/>
        </authorList>
    </citation>
    <scope>NUCLEOTIDE SEQUENCE [LARGE SCALE GENOMIC DNA]</scope>
    <source>
        <strain evidence="3">cv. WU1-14</strain>
    </source>
</reference>
<gene>
    <name evidence="2" type="ORF">PanWU01x14_092480</name>
</gene>
<feature type="region of interest" description="Disordered" evidence="1">
    <location>
        <begin position="168"/>
        <end position="218"/>
    </location>
</feature>
<feature type="compositionally biased region" description="Polar residues" evidence="1">
    <location>
        <begin position="43"/>
        <end position="58"/>
    </location>
</feature>
<evidence type="ECO:0000313" key="2">
    <source>
        <dbReference type="EMBL" id="PON68931.1"/>
    </source>
</evidence>
<comment type="caution">
    <text evidence="2">The sequence shown here is derived from an EMBL/GenBank/DDBJ whole genome shotgun (WGS) entry which is preliminary data.</text>
</comment>
<proteinExistence type="predicted"/>
<evidence type="ECO:0000256" key="1">
    <source>
        <dbReference type="SAM" id="MobiDB-lite"/>
    </source>
</evidence>
<keyword evidence="3" id="KW-1185">Reference proteome</keyword>
<feature type="compositionally biased region" description="Basic residues" evidence="1">
    <location>
        <begin position="179"/>
        <end position="188"/>
    </location>
</feature>
<feature type="non-terminal residue" evidence="2">
    <location>
        <position position="218"/>
    </location>
</feature>
<feature type="compositionally biased region" description="Low complexity" evidence="1">
    <location>
        <begin position="7"/>
        <end position="16"/>
    </location>
</feature>